<keyword evidence="1" id="KW-0812">Transmembrane</keyword>
<feature type="transmembrane region" description="Helical" evidence="1">
    <location>
        <begin position="248"/>
        <end position="268"/>
    </location>
</feature>
<keyword evidence="1" id="KW-0472">Membrane</keyword>
<dbReference type="EMBL" id="KF900644">
    <property type="protein sequence ID" value="AIF02253.1"/>
    <property type="molecule type" value="Genomic_DNA"/>
</dbReference>
<name>A0A075GKR1_9EURY</name>
<evidence type="ECO:0000256" key="1">
    <source>
        <dbReference type="SAM" id="Phobius"/>
    </source>
</evidence>
<reference evidence="2" key="1">
    <citation type="journal article" date="2014" name="Genome Biol. Evol.">
        <title>Pangenome evidence for extensive interdomain horizontal transfer affecting lineage core and shell genes in uncultured planktonic thaumarchaeota and euryarchaeota.</title>
        <authorList>
            <person name="Deschamps P."/>
            <person name="Zivanovic Y."/>
            <person name="Moreira D."/>
            <person name="Rodriguez-Valera F."/>
            <person name="Lopez-Garcia P."/>
        </authorList>
    </citation>
    <scope>NUCLEOTIDE SEQUENCE</scope>
</reference>
<sequence length="269" mass="30681">MGFVFFPLIPPETIRDIALYFLLVSLTAKLLLLSSPLFRARSLFAGRTKETIREIRQLQIPGVRNFLIQETALLAGPYPIAIAIFALVDWNQALLSNLEMFPLLLSIFGLGAWAIGDVVHSYRIQQFLHDILNDIEEFDKKFTTLLGESTGFDLVKKLGLMVEIRNSLKDKTQRLTGKIGLNNVIEPNTIEIPGLLGNILSQVNQFLDTAEAVIDNASSNLAKLLLDFFDKKIENRFREYTERSLREVIFWSCWALTPPLWLLFIILIW</sequence>
<dbReference type="AlphaFoldDB" id="A0A075GKR1"/>
<keyword evidence="1" id="KW-1133">Transmembrane helix</keyword>
<proteinExistence type="predicted"/>
<accession>A0A075GKR1</accession>
<organism evidence="2">
    <name type="scientific">uncultured marine group II/III euryarchaeote KM3_155_G07</name>
    <dbReference type="NCBI Taxonomy" id="1457898"/>
    <lineage>
        <taxon>Archaea</taxon>
        <taxon>Methanobacteriati</taxon>
        <taxon>Methanobacteriota</taxon>
        <taxon>environmental samples</taxon>
    </lineage>
</organism>
<protein>
    <submittedName>
        <fullName evidence="2">Uncharacterized protein</fullName>
    </submittedName>
</protein>
<feature type="transmembrane region" description="Helical" evidence="1">
    <location>
        <begin position="100"/>
        <end position="119"/>
    </location>
</feature>
<feature type="transmembrane region" description="Helical" evidence="1">
    <location>
        <begin position="66"/>
        <end position="88"/>
    </location>
</feature>
<evidence type="ECO:0000313" key="2">
    <source>
        <dbReference type="EMBL" id="AIF02253.1"/>
    </source>
</evidence>
<feature type="transmembrane region" description="Helical" evidence="1">
    <location>
        <begin position="17"/>
        <end position="38"/>
    </location>
</feature>